<sequence>MSDYENDLFNFIPMNRVAEQKNDKQLNLEGPSSKQLKKSSTAAFTSVKKLTRGAKIIRIEIYDTENFPDHISSLCNCDAELCVQHVVKNVFMDDIYKSVKEIALKSLPQLEALEARALALHRRRCEFIIERRRADLRDQAQDVLAPPGTYPILLLVTTYNPNPLYYNTAAVLYSVN</sequence>
<evidence type="ECO:0000313" key="1">
    <source>
        <dbReference type="EMBL" id="KAH9634438.1"/>
    </source>
</evidence>
<accession>A0A922MD88</accession>
<organism evidence="1 2">
    <name type="scientific">Spodoptera exigua</name>
    <name type="common">Beet armyworm</name>
    <name type="synonym">Noctua fulgens</name>
    <dbReference type="NCBI Taxonomy" id="7107"/>
    <lineage>
        <taxon>Eukaryota</taxon>
        <taxon>Metazoa</taxon>
        <taxon>Ecdysozoa</taxon>
        <taxon>Arthropoda</taxon>
        <taxon>Hexapoda</taxon>
        <taxon>Insecta</taxon>
        <taxon>Pterygota</taxon>
        <taxon>Neoptera</taxon>
        <taxon>Endopterygota</taxon>
        <taxon>Lepidoptera</taxon>
        <taxon>Glossata</taxon>
        <taxon>Ditrysia</taxon>
        <taxon>Noctuoidea</taxon>
        <taxon>Noctuidae</taxon>
        <taxon>Amphipyrinae</taxon>
        <taxon>Spodoptera</taxon>
    </lineage>
</organism>
<evidence type="ECO:0000313" key="2">
    <source>
        <dbReference type="Proteomes" id="UP000814243"/>
    </source>
</evidence>
<reference evidence="1" key="1">
    <citation type="journal article" date="2021" name="G3 (Bethesda)">
        <title>Genome and transcriptome analysis of the beet armyworm Spodoptera exigua reveals targets for pest control. .</title>
        <authorList>
            <person name="Simon S."/>
            <person name="Breeschoten T."/>
            <person name="Jansen H.J."/>
            <person name="Dirks R.P."/>
            <person name="Schranz M.E."/>
            <person name="Ros V.I.D."/>
        </authorList>
    </citation>
    <scope>NUCLEOTIDE SEQUENCE</scope>
    <source>
        <strain evidence="1">TB_SE_WUR_2020</strain>
    </source>
</reference>
<dbReference type="Proteomes" id="UP000814243">
    <property type="component" value="Unassembled WGS sequence"/>
</dbReference>
<dbReference type="AlphaFoldDB" id="A0A922MD88"/>
<protein>
    <submittedName>
        <fullName evidence="1">Uncharacterized protein</fullName>
    </submittedName>
</protein>
<gene>
    <name evidence="1" type="ORF">HF086_008272</name>
</gene>
<dbReference type="EMBL" id="JACEFF010000610">
    <property type="protein sequence ID" value="KAH9634438.1"/>
    <property type="molecule type" value="Genomic_DNA"/>
</dbReference>
<comment type="caution">
    <text evidence="1">The sequence shown here is derived from an EMBL/GenBank/DDBJ whole genome shotgun (WGS) entry which is preliminary data.</text>
</comment>
<proteinExistence type="predicted"/>
<name>A0A922MD88_SPOEX</name>